<dbReference type="GO" id="GO:0003676">
    <property type="term" value="F:nucleic acid binding"/>
    <property type="evidence" value="ECO:0007669"/>
    <property type="project" value="InterPro"/>
</dbReference>
<proteinExistence type="predicted"/>
<dbReference type="AlphaFoldDB" id="A0A0C9V7C0"/>
<dbReference type="EMBL" id="KN837214">
    <property type="protein sequence ID" value="KIJ33325.1"/>
    <property type="molecule type" value="Genomic_DNA"/>
</dbReference>
<feature type="domain" description="CCHC-type" evidence="1">
    <location>
        <begin position="166"/>
        <end position="181"/>
    </location>
</feature>
<evidence type="ECO:0000313" key="2">
    <source>
        <dbReference type="EMBL" id="KIJ33325.1"/>
    </source>
</evidence>
<dbReference type="GO" id="GO:0008270">
    <property type="term" value="F:zinc ion binding"/>
    <property type="evidence" value="ECO:0007669"/>
    <property type="project" value="InterPro"/>
</dbReference>
<name>A0A0C9V7C0_SPHS4</name>
<feature type="domain" description="CCHC-type" evidence="1">
    <location>
        <begin position="188"/>
        <end position="206"/>
    </location>
</feature>
<protein>
    <recommendedName>
        <fullName evidence="1">CCHC-type domain-containing protein</fullName>
    </recommendedName>
</protein>
<dbReference type="OrthoDB" id="4230923at2759"/>
<dbReference type="SMART" id="SM00343">
    <property type="entry name" value="ZnF_C2HC"/>
    <property type="match status" value="3"/>
</dbReference>
<evidence type="ECO:0000313" key="3">
    <source>
        <dbReference type="Proteomes" id="UP000054279"/>
    </source>
</evidence>
<reference evidence="2 3" key="1">
    <citation type="submission" date="2014-06" db="EMBL/GenBank/DDBJ databases">
        <title>Evolutionary Origins and Diversification of the Mycorrhizal Mutualists.</title>
        <authorList>
            <consortium name="DOE Joint Genome Institute"/>
            <consortium name="Mycorrhizal Genomics Consortium"/>
            <person name="Kohler A."/>
            <person name="Kuo A."/>
            <person name="Nagy L.G."/>
            <person name="Floudas D."/>
            <person name="Copeland A."/>
            <person name="Barry K.W."/>
            <person name="Cichocki N."/>
            <person name="Veneault-Fourrey C."/>
            <person name="LaButti K."/>
            <person name="Lindquist E.A."/>
            <person name="Lipzen A."/>
            <person name="Lundell T."/>
            <person name="Morin E."/>
            <person name="Murat C."/>
            <person name="Riley R."/>
            <person name="Ohm R."/>
            <person name="Sun H."/>
            <person name="Tunlid A."/>
            <person name="Henrissat B."/>
            <person name="Grigoriev I.V."/>
            <person name="Hibbett D.S."/>
            <person name="Martin F."/>
        </authorList>
    </citation>
    <scope>NUCLEOTIDE SEQUENCE [LARGE SCALE GENOMIC DNA]</scope>
    <source>
        <strain evidence="2 3">SS14</strain>
    </source>
</reference>
<dbReference type="HOGENOM" id="CLU_083074_0_0_1"/>
<evidence type="ECO:0000259" key="1">
    <source>
        <dbReference type="SMART" id="SM00343"/>
    </source>
</evidence>
<keyword evidence="3" id="KW-1185">Reference proteome</keyword>
<organism evidence="2 3">
    <name type="scientific">Sphaerobolus stellatus (strain SS14)</name>
    <dbReference type="NCBI Taxonomy" id="990650"/>
    <lineage>
        <taxon>Eukaryota</taxon>
        <taxon>Fungi</taxon>
        <taxon>Dikarya</taxon>
        <taxon>Basidiomycota</taxon>
        <taxon>Agaricomycotina</taxon>
        <taxon>Agaricomycetes</taxon>
        <taxon>Phallomycetidae</taxon>
        <taxon>Geastrales</taxon>
        <taxon>Sphaerobolaceae</taxon>
        <taxon>Sphaerobolus</taxon>
    </lineage>
</organism>
<feature type="non-terminal residue" evidence="2">
    <location>
        <position position="226"/>
    </location>
</feature>
<dbReference type="InterPro" id="IPR001878">
    <property type="entry name" value="Znf_CCHC"/>
</dbReference>
<sequence length="226" mass="25772">MEVTAVTANRLRNGGIVYELNSSEAASLIQENEEIRSQFMNRYSSQAAVKPRLYPIIVEHVPIGFQPDSNADVRNLEDGNGICEGEIERARWIKPPARRVANQRAAHLILLLTNPRTANRLIRDGIRVHQTLLWCRKLLKEPSRCLKCHKIGTGHFASQCPEEEEKCGTCGASHRMKDCPVNDNESRYCVNCKMRGHAAWDRGCPVFTEQYNRMASKVPDNQYKFY</sequence>
<feature type="domain" description="CCHC-type" evidence="1">
    <location>
        <begin position="144"/>
        <end position="162"/>
    </location>
</feature>
<dbReference type="Proteomes" id="UP000054279">
    <property type="component" value="Unassembled WGS sequence"/>
</dbReference>
<accession>A0A0C9V7C0</accession>
<gene>
    <name evidence="2" type="ORF">M422DRAFT_183376</name>
</gene>